<accession>A0A8S1CAE1</accession>
<sequence length="1229" mass="135068">MTSKTAYATSSVETVKLVPSQWISCSSYVHLHILCYDGQQPTFPKMFQSTFVEIKGATGATWSVYLGHTAAEVSASHSSQQSVWSWIAPQTQGPSEIQLTPFNASCIGISGHKSTIEARLLLLHISYYRLGACLAGVLLLFLAPKLARSKICHYFTGVSFGVVASALVMSFVLWRIFPKKGLAMSMLVGGWMVGVYFLGLAYENARQLFSEYRGHVAAYILATGLLSFFAVHRFGPVSNPRTLDCIQWSLQAAACLLILLSSHYLEAAVGIMFFSLAVYNFPDKWSAKMSTFIRSKVFRPEHKFISMEEYEELGARETEKALRELREFCSSPQSNPWKLQLNLSNPRRFAKFVEGESHLENEEILSYNTISWDDDAEFQFILWSVYILCLNKDAPVSYLDHQESAQSNAEPSVGTGVVHSDGDGDSGETPEQPKEDDPIEKYLLKDTDDFQIARDSNGRPILLSSVHEAGSLPLLYGKDGHGHLVQASSDVNFTLESIPATPTDTVKASDLGANFEVPRGVPQAANPPSPVVQTSLSWPHHRPFVVEHESWPAPVNIYKGHHHGYESWPSEQKPVTADGPRDSAPQDGPIRPVAAGPSQYDERPEPMTRPYNTEYGQVSNKHNGPISAGPVRDEEGSTSPGLSPTDTPATASVNTDTVVTMLADTFDLESSTNPITTTSNDYSPSLAVLSSSVGSTSSTPTAPSPTATPFVTPTTNTLPNTETTFTEVTTEDGEPNLPLYTTTSNFQYGGQIPKPQVAYGQPWQQSAKPPRPPSTNYYADSFAKVNSSGLNLFSSGYPSVSYFGYNSQHQQEPQKAQPSYAFAQAQGPYFVSESKPAYGQSSHHRQNIKPYMPASFDFASYPTAQNVAQVESPYPARPQQNYQGSHSHGPPKQDQPDPIGYDWHPPKSPHSSYQSQVNHWQQTKPVQSAQNQAPQYDFVSQNKPSDDNYLSSPIQQPDREAYRPSYPTRISLNQQRYNSANGIPAENSGYQSSVQQATVQIYGDNFNTGLSPPSGQRYQTLQQNQGNYNYAQSSHSYGQPPSPYQRPSYGSPPQFTSFVYGSKPSSQQLQSPTSYQPVPVGPVESEKHPPLADEEPSSQQVPPLLLEQQIGGHNQAAATDQTESNVINQCDQVVKVAADRTQVVELSITAGQCNIDVQAPKGRLTLQLRDIMLPCEDQSITVYEGGKAFPLARLCGQVTETPLYLLDGSSAKLVVQSRGVKFSFTSFLW</sequence>
<organism evidence="10 11">
    <name type="scientific">Cloeon dipterum</name>
    <dbReference type="NCBI Taxonomy" id="197152"/>
    <lineage>
        <taxon>Eukaryota</taxon>
        <taxon>Metazoa</taxon>
        <taxon>Ecdysozoa</taxon>
        <taxon>Arthropoda</taxon>
        <taxon>Hexapoda</taxon>
        <taxon>Insecta</taxon>
        <taxon>Pterygota</taxon>
        <taxon>Palaeoptera</taxon>
        <taxon>Ephemeroptera</taxon>
        <taxon>Pisciforma</taxon>
        <taxon>Baetidae</taxon>
        <taxon>Cloeon</taxon>
    </lineage>
</organism>
<gene>
    <name evidence="10" type="ORF">CLODIP_2_CD06106</name>
</gene>
<keyword evidence="6 9" id="KW-0472">Membrane</keyword>
<feature type="transmembrane region" description="Helical" evidence="9">
    <location>
        <begin position="181"/>
        <end position="202"/>
    </location>
</feature>
<evidence type="ECO:0000256" key="2">
    <source>
        <dbReference type="ARBA" id="ARBA00005748"/>
    </source>
</evidence>
<keyword evidence="5 9" id="KW-1133">Transmembrane helix</keyword>
<dbReference type="PANTHER" id="PTHR13598:SF1">
    <property type="entry name" value="AT07567P-RELATED"/>
    <property type="match status" value="1"/>
</dbReference>
<feature type="compositionally biased region" description="Polar residues" evidence="8">
    <location>
        <begin position="1051"/>
        <end position="1076"/>
    </location>
</feature>
<keyword evidence="4" id="KW-0732">Signal</keyword>
<feature type="region of interest" description="Disordered" evidence="8">
    <location>
        <begin position="875"/>
        <end position="963"/>
    </location>
</feature>
<proteinExistence type="inferred from homology"/>
<evidence type="ECO:0000256" key="3">
    <source>
        <dbReference type="ARBA" id="ARBA00022692"/>
    </source>
</evidence>
<dbReference type="GO" id="GO:0005637">
    <property type="term" value="C:nuclear inner membrane"/>
    <property type="evidence" value="ECO:0007669"/>
    <property type="project" value="UniProtKB-SubCell"/>
</dbReference>
<protein>
    <submittedName>
        <fullName evidence="10">Uncharacterized protein</fullName>
    </submittedName>
</protein>
<feature type="region of interest" description="Disordered" evidence="8">
    <location>
        <begin position="564"/>
        <end position="652"/>
    </location>
</feature>
<dbReference type="PANTHER" id="PTHR13598">
    <property type="entry name" value="AT07567P-RELATED"/>
    <property type="match status" value="1"/>
</dbReference>
<dbReference type="InterPro" id="IPR019358">
    <property type="entry name" value="NEMP_fam"/>
</dbReference>
<feature type="region of interest" description="Disordered" evidence="8">
    <location>
        <begin position="402"/>
        <end position="438"/>
    </location>
</feature>
<dbReference type="Pfam" id="PF10225">
    <property type="entry name" value="NEMP"/>
    <property type="match status" value="1"/>
</dbReference>
<evidence type="ECO:0000256" key="7">
    <source>
        <dbReference type="ARBA" id="ARBA00023242"/>
    </source>
</evidence>
<comment type="similarity">
    <text evidence="2">Belongs to the NEMP family.</text>
</comment>
<dbReference type="Proteomes" id="UP000494165">
    <property type="component" value="Unassembled WGS sequence"/>
</dbReference>
<comment type="caution">
    <text evidence="10">The sequence shown here is derived from an EMBL/GenBank/DDBJ whole genome shotgun (WGS) entry which is preliminary data.</text>
</comment>
<dbReference type="OrthoDB" id="509138at2759"/>
<comment type="subcellular location">
    <subcellularLocation>
        <location evidence="1">Nucleus inner membrane</location>
        <topology evidence="1">Multi-pass membrane protein</topology>
        <orientation evidence="1">Nucleoplasmic side</orientation>
    </subcellularLocation>
</comment>
<reference evidence="10 11" key="1">
    <citation type="submission" date="2020-04" db="EMBL/GenBank/DDBJ databases">
        <authorList>
            <person name="Alioto T."/>
            <person name="Alioto T."/>
            <person name="Gomez Garrido J."/>
        </authorList>
    </citation>
    <scope>NUCLEOTIDE SEQUENCE [LARGE SCALE GENOMIC DNA]</scope>
</reference>
<keyword evidence="7" id="KW-0539">Nucleus</keyword>
<evidence type="ECO:0000256" key="4">
    <source>
        <dbReference type="ARBA" id="ARBA00022729"/>
    </source>
</evidence>
<feature type="transmembrane region" description="Helical" evidence="9">
    <location>
        <begin position="154"/>
        <end position="174"/>
    </location>
</feature>
<feature type="compositionally biased region" description="Polar residues" evidence="8">
    <location>
        <begin position="1029"/>
        <end position="1039"/>
    </location>
</feature>
<feature type="compositionally biased region" description="Polar residues" evidence="8">
    <location>
        <begin position="637"/>
        <end position="652"/>
    </location>
</feature>
<feature type="transmembrane region" description="Helical" evidence="9">
    <location>
        <begin position="214"/>
        <end position="231"/>
    </location>
</feature>
<feature type="region of interest" description="Disordered" evidence="8">
    <location>
        <begin position="1029"/>
        <end position="1100"/>
    </location>
</feature>
<feature type="compositionally biased region" description="Polar residues" evidence="8">
    <location>
        <begin position="610"/>
        <end position="622"/>
    </location>
</feature>
<evidence type="ECO:0000256" key="9">
    <source>
        <dbReference type="SAM" id="Phobius"/>
    </source>
</evidence>
<feature type="compositionally biased region" description="Polar residues" evidence="8">
    <location>
        <begin position="909"/>
        <end position="955"/>
    </location>
</feature>
<evidence type="ECO:0000256" key="5">
    <source>
        <dbReference type="ARBA" id="ARBA00022989"/>
    </source>
</evidence>
<evidence type="ECO:0000313" key="11">
    <source>
        <dbReference type="Proteomes" id="UP000494165"/>
    </source>
</evidence>
<evidence type="ECO:0000256" key="8">
    <source>
        <dbReference type="SAM" id="MobiDB-lite"/>
    </source>
</evidence>
<keyword evidence="3 9" id="KW-0812">Transmembrane</keyword>
<feature type="region of interest" description="Disordered" evidence="8">
    <location>
        <begin position="689"/>
        <end position="717"/>
    </location>
</feature>
<dbReference type="EMBL" id="CADEPI010000020">
    <property type="protein sequence ID" value="CAB3365321.1"/>
    <property type="molecule type" value="Genomic_DNA"/>
</dbReference>
<evidence type="ECO:0000256" key="6">
    <source>
        <dbReference type="ARBA" id="ARBA00023136"/>
    </source>
</evidence>
<dbReference type="AlphaFoldDB" id="A0A8S1CAE1"/>
<feature type="transmembrane region" description="Helical" evidence="9">
    <location>
        <begin position="120"/>
        <end position="142"/>
    </location>
</feature>
<evidence type="ECO:0000313" key="10">
    <source>
        <dbReference type="EMBL" id="CAB3365321.1"/>
    </source>
</evidence>
<evidence type="ECO:0000256" key="1">
    <source>
        <dbReference type="ARBA" id="ARBA00004575"/>
    </source>
</evidence>
<keyword evidence="11" id="KW-1185">Reference proteome</keyword>
<name>A0A8S1CAE1_9INSE</name>
<feature type="transmembrane region" description="Helical" evidence="9">
    <location>
        <begin position="252"/>
        <end position="279"/>
    </location>
</feature>